<feature type="transmembrane region" description="Helical" evidence="1">
    <location>
        <begin position="100"/>
        <end position="125"/>
    </location>
</feature>
<gene>
    <name evidence="2" type="ORF">C1H46_031998</name>
</gene>
<keyword evidence="1" id="KW-0472">Membrane</keyword>
<keyword evidence="3" id="KW-1185">Reference proteome</keyword>
<keyword evidence="1" id="KW-0812">Transmembrane</keyword>
<dbReference type="Pfam" id="PF03140">
    <property type="entry name" value="DUF247"/>
    <property type="match status" value="1"/>
</dbReference>
<dbReference type="PANTHER" id="PTHR31170:SF21">
    <property type="match status" value="1"/>
</dbReference>
<comment type="caution">
    <text evidence="2">The sequence shown here is derived from an EMBL/GenBank/DDBJ whole genome shotgun (WGS) entry which is preliminary data.</text>
</comment>
<evidence type="ECO:0000313" key="2">
    <source>
        <dbReference type="EMBL" id="TQD82437.1"/>
    </source>
</evidence>
<dbReference type="AlphaFoldDB" id="A0A540L7I8"/>
<proteinExistence type="predicted"/>
<sequence length="131" mass="15504">MFKTREAQSFLDIRFCNGVLEIPHIKLDDLHTHFFLNLNYLGTDKEVVHFFRNLRKDVPFDIDSIYLNKLFNEVNEYQRNISHVQWADFRFKYFESPWSFLSALAALILLILTTIQAFFAVHGYLRPPSSG</sequence>
<organism evidence="2 3">
    <name type="scientific">Malus baccata</name>
    <name type="common">Siberian crab apple</name>
    <name type="synonym">Pyrus baccata</name>
    <dbReference type="NCBI Taxonomy" id="106549"/>
    <lineage>
        <taxon>Eukaryota</taxon>
        <taxon>Viridiplantae</taxon>
        <taxon>Streptophyta</taxon>
        <taxon>Embryophyta</taxon>
        <taxon>Tracheophyta</taxon>
        <taxon>Spermatophyta</taxon>
        <taxon>Magnoliopsida</taxon>
        <taxon>eudicotyledons</taxon>
        <taxon>Gunneridae</taxon>
        <taxon>Pentapetalae</taxon>
        <taxon>rosids</taxon>
        <taxon>fabids</taxon>
        <taxon>Rosales</taxon>
        <taxon>Rosaceae</taxon>
        <taxon>Amygdaloideae</taxon>
        <taxon>Maleae</taxon>
        <taxon>Malus</taxon>
    </lineage>
</organism>
<dbReference type="PANTHER" id="PTHR31170">
    <property type="entry name" value="BNAC04G53230D PROTEIN"/>
    <property type="match status" value="1"/>
</dbReference>
<dbReference type="Proteomes" id="UP000315295">
    <property type="component" value="Unassembled WGS sequence"/>
</dbReference>
<evidence type="ECO:0000256" key="1">
    <source>
        <dbReference type="SAM" id="Phobius"/>
    </source>
</evidence>
<dbReference type="InterPro" id="IPR004158">
    <property type="entry name" value="DUF247_pln"/>
</dbReference>
<accession>A0A540L7I8</accession>
<dbReference type="STRING" id="106549.A0A540L7I8"/>
<dbReference type="EMBL" id="VIEB01000721">
    <property type="protein sequence ID" value="TQD82437.1"/>
    <property type="molecule type" value="Genomic_DNA"/>
</dbReference>
<protein>
    <submittedName>
        <fullName evidence="2">Uncharacterized protein</fullName>
    </submittedName>
</protein>
<name>A0A540L7I8_MALBA</name>
<reference evidence="2 3" key="1">
    <citation type="journal article" date="2019" name="G3 (Bethesda)">
        <title>Sequencing of a Wild Apple (Malus baccata) Genome Unravels the Differences Between Cultivated and Wild Apple Species Regarding Disease Resistance and Cold Tolerance.</title>
        <authorList>
            <person name="Chen X."/>
        </authorList>
    </citation>
    <scope>NUCLEOTIDE SEQUENCE [LARGE SCALE GENOMIC DNA]</scope>
    <source>
        <strain evidence="3">cv. Shandingzi</strain>
        <tissue evidence="2">Leaves</tissue>
    </source>
</reference>
<evidence type="ECO:0000313" key="3">
    <source>
        <dbReference type="Proteomes" id="UP000315295"/>
    </source>
</evidence>
<keyword evidence="1" id="KW-1133">Transmembrane helix</keyword>